<feature type="region of interest" description="Disordered" evidence="1">
    <location>
        <begin position="30"/>
        <end position="49"/>
    </location>
</feature>
<evidence type="ECO:0000256" key="1">
    <source>
        <dbReference type="SAM" id="MobiDB-lite"/>
    </source>
</evidence>
<organism evidence="4 5">
    <name type="scientific">Humisphaera borealis</name>
    <dbReference type="NCBI Taxonomy" id="2807512"/>
    <lineage>
        <taxon>Bacteria</taxon>
        <taxon>Pseudomonadati</taxon>
        <taxon>Planctomycetota</taxon>
        <taxon>Phycisphaerae</taxon>
        <taxon>Tepidisphaerales</taxon>
        <taxon>Tepidisphaeraceae</taxon>
        <taxon>Humisphaera</taxon>
    </lineage>
</organism>
<dbReference type="Pfam" id="PF13360">
    <property type="entry name" value="PQQ_2"/>
    <property type="match status" value="3"/>
</dbReference>
<dbReference type="InterPro" id="IPR002372">
    <property type="entry name" value="PQQ_rpt_dom"/>
</dbReference>
<reference evidence="4 5" key="1">
    <citation type="submission" date="2020-10" db="EMBL/GenBank/DDBJ databases">
        <title>Wide distribution of Phycisphaera-like planctomycetes from WD2101 soil group in peatlands and genome analysis of the first cultivated representative.</title>
        <authorList>
            <person name="Dedysh S.N."/>
            <person name="Beletsky A.V."/>
            <person name="Ivanova A."/>
            <person name="Kulichevskaya I.S."/>
            <person name="Suzina N.E."/>
            <person name="Philippov D.A."/>
            <person name="Rakitin A.L."/>
            <person name="Mardanov A.V."/>
            <person name="Ravin N.V."/>
        </authorList>
    </citation>
    <scope>NUCLEOTIDE SEQUENCE [LARGE SCALE GENOMIC DNA]</scope>
    <source>
        <strain evidence="4 5">M1803</strain>
    </source>
</reference>
<dbReference type="SUPFAM" id="SSF50998">
    <property type="entry name" value="Quinoprotein alcohol dehydrogenase-like"/>
    <property type="match status" value="1"/>
</dbReference>
<dbReference type="InterPro" id="IPR011047">
    <property type="entry name" value="Quinoprotein_ADH-like_sf"/>
</dbReference>
<feature type="domain" description="Pyrrolo-quinoline quinone repeat" evidence="3">
    <location>
        <begin position="186"/>
        <end position="279"/>
    </location>
</feature>
<dbReference type="PANTHER" id="PTHR34512">
    <property type="entry name" value="CELL SURFACE PROTEIN"/>
    <property type="match status" value="1"/>
</dbReference>
<dbReference type="AlphaFoldDB" id="A0A7M2WTN9"/>
<keyword evidence="5" id="KW-1185">Reference proteome</keyword>
<gene>
    <name evidence="4" type="ORF">IPV69_20695</name>
</gene>
<evidence type="ECO:0000259" key="3">
    <source>
        <dbReference type="Pfam" id="PF13360"/>
    </source>
</evidence>
<evidence type="ECO:0000256" key="2">
    <source>
        <dbReference type="SAM" id="SignalP"/>
    </source>
</evidence>
<dbReference type="Gene3D" id="2.130.10.10">
    <property type="entry name" value="YVTN repeat-like/Quinoprotein amine dehydrogenase"/>
    <property type="match status" value="2"/>
</dbReference>
<dbReference type="PANTHER" id="PTHR34512:SF30">
    <property type="entry name" value="OUTER MEMBRANE PROTEIN ASSEMBLY FACTOR BAMB"/>
    <property type="match status" value="1"/>
</dbReference>
<feature type="chain" id="PRO_5034893761" evidence="2">
    <location>
        <begin position="21"/>
        <end position="422"/>
    </location>
</feature>
<dbReference type="KEGG" id="hbs:IPV69_20695"/>
<proteinExistence type="predicted"/>
<dbReference type="Proteomes" id="UP000593765">
    <property type="component" value="Chromosome"/>
</dbReference>
<evidence type="ECO:0000313" key="5">
    <source>
        <dbReference type="Proteomes" id="UP000593765"/>
    </source>
</evidence>
<evidence type="ECO:0000313" key="4">
    <source>
        <dbReference type="EMBL" id="QOV88634.1"/>
    </source>
</evidence>
<feature type="signal peptide" evidence="2">
    <location>
        <begin position="1"/>
        <end position="20"/>
    </location>
</feature>
<dbReference type="InterPro" id="IPR015943">
    <property type="entry name" value="WD40/YVTN_repeat-like_dom_sf"/>
</dbReference>
<dbReference type="RefSeq" id="WP_206291628.1">
    <property type="nucleotide sequence ID" value="NZ_CP063458.1"/>
</dbReference>
<dbReference type="EMBL" id="CP063458">
    <property type="protein sequence ID" value="QOV88634.1"/>
    <property type="molecule type" value="Genomic_DNA"/>
</dbReference>
<protein>
    <submittedName>
        <fullName evidence="4">PQQ-binding-like beta-propeller repeat protein</fullName>
    </submittedName>
</protein>
<keyword evidence="2" id="KW-0732">Signal</keyword>
<accession>A0A7M2WTN9</accession>
<feature type="domain" description="Pyrrolo-quinoline quinone repeat" evidence="3">
    <location>
        <begin position="54"/>
        <end position="153"/>
    </location>
</feature>
<sequence>MIYHRSFAIALLCLSAGVLGAEPSWTDFRGPQRNGHADPAAKPPIKWSDSEGFKWKTPIAGSGYSSPIIRDGRIWLTSALGNGASLHAVCVDLASGKILHDVEVFKTSNPGPKHNHNSFASPSPAVDDERVYVSFGTHGVAALDVKTAKPIWTNRDFSLDFLTGAGSTPILYNDLLIIECDAVNSQYVIALDKKTGKQAWKTARSKQFPETNPNKRRAFSTAIVETVAGRDVLLSIGAQRAYGYDPVTGRELFFVDHPGYSNVCRPLVSGGLLILSSCYDRSEMLAVKLPAELKDGDKPIDLGKQIAWNGKVGIPYKPSVLQVNDRLYMVADTGVARCVDPKTGDVLWTKRLGQAYSASPLYAGGHIYFLSEKGDVHVIKPTAGTEPEVVSEFKTEDGFMASPAVAGNALILRSTGSLYRVE</sequence>
<name>A0A7M2WTN9_9BACT</name>
<feature type="domain" description="Pyrrolo-quinoline quinone repeat" evidence="3">
    <location>
        <begin position="323"/>
        <end position="381"/>
    </location>
</feature>